<dbReference type="GO" id="GO:0003700">
    <property type="term" value="F:DNA-binding transcription factor activity"/>
    <property type="evidence" value="ECO:0007669"/>
    <property type="project" value="InterPro"/>
</dbReference>
<feature type="domain" description="HTH gntR-type" evidence="4">
    <location>
        <begin position="18"/>
        <end position="86"/>
    </location>
</feature>
<dbReference type="InterPro" id="IPR000524">
    <property type="entry name" value="Tscrpt_reg_HTH_GntR"/>
</dbReference>
<dbReference type="InterPro" id="IPR036390">
    <property type="entry name" value="WH_DNA-bd_sf"/>
</dbReference>
<proteinExistence type="predicted"/>
<dbReference type="STRING" id="475255.SAMN04488101_10390"/>
<evidence type="ECO:0000256" key="2">
    <source>
        <dbReference type="ARBA" id="ARBA00023125"/>
    </source>
</evidence>
<dbReference type="SUPFAM" id="SSF53822">
    <property type="entry name" value="Periplasmic binding protein-like I"/>
    <property type="match status" value="1"/>
</dbReference>
<evidence type="ECO:0000259" key="4">
    <source>
        <dbReference type="PROSITE" id="PS50949"/>
    </source>
</evidence>
<keyword evidence="2 5" id="KW-0238">DNA-binding</keyword>
<dbReference type="EMBL" id="FWYB01000003">
    <property type="protein sequence ID" value="SMC79584.1"/>
    <property type="molecule type" value="Genomic_DNA"/>
</dbReference>
<dbReference type="Gene3D" id="1.10.10.10">
    <property type="entry name" value="Winged helix-like DNA-binding domain superfamily/Winged helix DNA-binding domain"/>
    <property type="match status" value="1"/>
</dbReference>
<evidence type="ECO:0000313" key="5">
    <source>
        <dbReference type="EMBL" id="SMC79584.1"/>
    </source>
</evidence>
<dbReference type="OrthoDB" id="742238at2"/>
<dbReference type="PROSITE" id="PS50949">
    <property type="entry name" value="HTH_GNTR"/>
    <property type="match status" value="1"/>
</dbReference>
<keyword evidence="6" id="KW-1185">Reference proteome</keyword>
<dbReference type="AlphaFoldDB" id="A0A1W2C3I4"/>
<evidence type="ECO:0000313" key="6">
    <source>
        <dbReference type="Proteomes" id="UP000192678"/>
    </source>
</evidence>
<keyword evidence="3" id="KW-0804">Transcription</keyword>
<gene>
    <name evidence="5" type="ORF">SAMN04488101_10390</name>
</gene>
<keyword evidence="1" id="KW-0805">Transcription regulation</keyword>
<dbReference type="SMART" id="SM00345">
    <property type="entry name" value="HTH_GNTR"/>
    <property type="match status" value="1"/>
</dbReference>
<dbReference type="CDD" id="cd07377">
    <property type="entry name" value="WHTH_GntR"/>
    <property type="match status" value="1"/>
</dbReference>
<dbReference type="InterPro" id="IPR036388">
    <property type="entry name" value="WH-like_DNA-bd_sf"/>
</dbReference>
<dbReference type="PANTHER" id="PTHR38445:SF10">
    <property type="entry name" value="GNTR-FAMILY TRANSCRIPTIONAL REGULATOR"/>
    <property type="match status" value="1"/>
</dbReference>
<dbReference type="PANTHER" id="PTHR38445">
    <property type="entry name" value="HTH-TYPE TRANSCRIPTIONAL REPRESSOR YTRA"/>
    <property type="match status" value="1"/>
</dbReference>
<name>A0A1W2C3I4_9SPHI</name>
<dbReference type="GO" id="GO:0003677">
    <property type="term" value="F:DNA binding"/>
    <property type="evidence" value="ECO:0007669"/>
    <property type="project" value="UniProtKB-KW"/>
</dbReference>
<protein>
    <submittedName>
        <fullName evidence="5">DNA-binding transcriptional regulator, GntR family</fullName>
    </submittedName>
</protein>
<dbReference type="Proteomes" id="UP000192678">
    <property type="component" value="Unassembled WGS sequence"/>
</dbReference>
<evidence type="ECO:0000256" key="1">
    <source>
        <dbReference type="ARBA" id="ARBA00023015"/>
    </source>
</evidence>
<dbReference type="Gene3D" id="3.40.50.2300">
    <property type="match status" value="2"/>
</dbReference>
<reference evidence="5 6" key="1">
    <citation type="submission" date="2017-04" db="EMBL/GenBank/DDBJ databases">
        <authorList>
            <person name="Afonso C.L."/>
            <person name="Miller P.J."/>
            <person name="Scott M.A."/>
            <person name="Spackman E."/>
            <person name="Goraichik I."/>
            <person name="Dimitrov K.M."/>
            <person name="Suarez D.L."/>
            <person name="Swayne D.E."/>
        </authorList>
    </citation>
    <scope>NUCLEOTIDE SEQUENCE [LARGE SCALE GENOMIC DNA]</scope>
    <source>
        <strain evidence="5 6">DSM 19625</strain>
    </source>
</reference>
<dbReference type="SUPFAM" id="SSF46785">
    <property type="entry name" value="Winged helix' DNA-binding domain"/>
    <property type="match status" value="1"/>
</dbReference>
<organism evidence="5 6">
    <name type="scientific">Pedobacter nyackensis</name>
    <dbReference type="NCBI Taxonomy" id="475255"/>
    <lineage>
        <taxon>Bacteria</taxon>
        <taxon>Pseudomonadati</taxon>
        <taxon>Bacteroidota</taxon>
        <taxon>Sphingobacteriia</taxon>
        <taxon>Sphingobacteriales</taxon>
        <taxon>Sphingobacteriaceae</taxon>
        <taxon>Pedobacter</taxon>
    </lineage>
</organism>
<accession>A0A1W2C3I4</accession>
<dbReference type="InterPro" id="IPR028082">
    <property type="entry name" value="Peripla_BP_I"/>
</dbReference>
<sequence length="343" mass="39613">MKPVKFFDYIHVDEYSSTPKYLQLTNSILSAIESGKIQNDYLLPSINELSCELDISRDTAEKGYKYLKKIGVVGSVPGKGYYIISTDFRRTLKIFLLFNKLSAHKKIIYDAFIKALGDHVAVDFYIYNNDFNLFKKLLSNKKEDYSHYVIIPHFMEGHDMVHEVINQIPKEKLVMLDKLVPGVTGEYAAVYEDFENDIYNALEQAREHLSKYHTIKIIMPKRSYYPMEILKGFYRFCQQYAFTSKVVNQILTEEIGEGEVYINLMEDDLVILIERLVNLKLKLGKDVGVISYNETPLKKIILNGITTVSTDFRQMGEMAANLILENSKAHQEVPFHLTLRASL</sequence>
<dbReference type="RefSeq" id="WP_084288886.1">
    <property type="nucleotide sequence ID" value="NZ_FWYB01000003.1"/>
</dbReference>
<evidence type="ECO:0000256" key="3">
    <source>
        <dbReference type="ARBA" id="ARBA00023163"/>
    </source>
</evidence>